<dbReference type="PANTHER" id="PTHR12294">
    <property type="entry name" value="EF HAND DOMAIN FAMILY A1,A2-RELATED"/>
    <property type="match status" value="1"/>
</dbReference>
<evidence type="ECO:0000259" key="10">
    <source>
        <dbReference type="PROSITE" id="PS50222"/>
    </source>
</evidence>
<evidence type="ECO:0000256" key="5">
    <source>
        <dbReference type="ARBA" id="ARBA00022837"/>
    </source>
</evidence>
<organism evidence="11 12">
    <name type="scientific">Ancylostoma duodenale</name>
    <dbReference type="NCBI Taxonomy" id="51022"/>
    <lineage>
        <taxon>Eukaryota</taxon>
        <taxon>Metazoa</taxon>
        <taxon>Ecdysozoa</taxon>
        <taxon>Nematoda</taxon>
        <taxon>Chromadorea</taxon>
        <taxon>Rhabditida</taxon>
        <taxon>Rhabditina</taxon>
        <taxon>Rhabditomorpha</taxon>
        <taxon>Strongyloidea</taxon>
        <taxon>Ancylostomatidae</taxon>
        <taxon>Ancylostomatinae</taxon>
        <taxon>Ancylostoma</taxon>
    </lineage>
</organism>
<feature type="transmembrane region" description="Helical" evidence="9">
    <location>
        <begin position="24"/>
        <end position="44"/>
    </location>
</feature>
<keyword evidence="12" id="KW-1185">Reference proteome</keyword>
<comment type="subcellular location">
    <subcellularLocation>
        <location evidence="1">Mitochondrion inner membrane</location>
    </subcellularLocation>
    <subcellularLocation>
        <location evidence="2">Mitochondrion intermembrane space</location>
    </subcellularLocation>
</comment>
<evidence type="ECO:0000256" key="8">
    <source>
        <dbReference type="ARBA" id="ARBA00023136"/>
    </source>
</evidence>
<evidence type="ECO:0000256" key="3">
    <source>
        <dbReference type="ARBA" id="ARBA00022737"/>
    </source>
</evidence>
<protein>
    <submittedName>
        <fullName evidence="11">EF hand</fullName>
    </submittedName>
</protein>
<accession>A0A0C2BSA6</accession>
<keyword evidence="6" id="KW-0809">Transit peptide</keyword>
<dbReference type="Pfam" id="PF13405">
    <property type="entry name" value="EF-hand_6"/>
    <property type="match status" value="1"/>
</dbReference>
<dbReference type="GO" id="GO:0036444">
    <property type="term" value="P:calcium import into the mitochondrion"/>
    <property type="evidence" value="ECO:0007669"/>
    <property type="project" value="UniProtKB-ARBA"/>
</dbReference>
<dbReference type="OrthoDB" id="5859791at2759"/>
<evidence type="ECO:0000256" key="9">
    <source>
        <dbReference type="SAM" id="Phobius"/>
    </source>
</evidence>
<keyword evidence="9" id="KW-0812">Transmembrane</keyword>
<evidence type="ECO:0000313" key="11">
    <source>
        <dbReference type="EMBL" id="KIH46748.1"/>
    </source>
</evidence>
<dbReference type="InterPro" id="IPR039800">
    <property type="entry name" value="MICU1/2/3"/>
</dbReference>
<dbReference type="InterPro" id="IPR002048">
    <property type="entry name" value="EF_hand_dom"/>
</dbReference>
<dbReference type="Proteomes" id="UP000054047">
    <property type="component" value="Unassembled WGS sequence"/>
</dbReference>
<gene>
    <name evidence="11" type="ORF">ANCDUO_23196</name>
</gene>
<dbReference type="SUPFAM" id="SSF47473">
    <property type="entry name" value="EF-hand"/>
    <property type="match status" value="1"/>
</dbReference>
<dbReference type="GO" id="GO:0005509">
    <property type="term" value="F:calcium ion binding"/>
    <property type="evidence" value="ECO:0007669"/>
    <property type="project" value="InterPro"/>
</dbReference>
<dbReference type="GO" id="GO:1990246">
    <property type="term" value="C:uniplex complex"/>
    <property type="evidence" value="ECO:0007669"/>
    <property type="project" value="TreeGrafter"/>
</dbReference>
<keyword evidence="7" id="KW-0496">Mitochondrion</keyword>
<evidence type="ECO:0000256" key="6">
    <source>
        <dbReference type="ARBA" id="ARBA00022946"/>
    </source>
</evidence>
<evidence type="ECO:0000256" key="7">
    <source>
        <dbReference type="ARBA" id="ARBA00023128"/>
    </source>
</evidence>
<feature type="domain" description="EF-hand" evidence="10">
    <location>
        <begin position="48"/>
        <end position="83"/>
    </location>
</feature>
<dbReference type="PROSITE" id="PS00018">
    <property type="entry name" value="EF_HAND_1"/>
    <property type="match status" value="1"/>
</dbReference>
<evidence type="ECO:0000256" key="1">
    <source>
        <dbReference type="ARBA" id="ARBA00004273"/>
    </source>
</evidence>
<keyword evidence="9" id="KW-1133">Transmembrane helix</keyword>
<dbReference type="PANTHER" id="PTHR12294:SF13">
    <property type="entry name" value="MITOCHONDRIAL CALCIUM UPTAKE 3, ISOFORM D"/>
    <property type="match status" value="1"/>
</dbReference>
<dbReference type="GO" id="GO:0005758">
    <property type="term" value="C:mitochondrial intermembrane space"/>
    <property type="evidence" value="ECO:0007669"/>
    <property type="project" value="UniProtKB-SubCell"/>
</dbReference>
<name>A0A0C2BSA6_9BILA</name>
<dbReference type="EMBL" id="KN768564">
    <property type="protein sequence ID" value="KIH46748.1"/>
    <property type="molecule type" value="Genomic_DNA"/>
</dbReference>
<evidence type="ECO:0000313" key="12">
    <source>
        <dbReference type="Proteomes" id="UP000054047"/>
    </source>
</evidence>
<dbReference type="GO" id="GO:0051560">
    <property type="term" value="P:mitochondrial calcium ion homeostasis"/>
    <property type="evidence" value="ECO:0007669"/>
    <property type="project" value="TreeGrafter"/>
</dbReference>
<evidence type="ECO:0000256" key="4">
    <source>
        <dbReference type="ARBA" id="ARBA00022792"/>
    </source>
</evidence>
<dbReference type="PROSITE" id="PS50222">
    <property type="entry name" value="EF_HAND_2"/>
    <property type="match status" value="1"/>
</dbReference>
<sequence length="100" mass="11431">MLKATPPFRSGSKDLFRTLDQNGLISYSEYIFLLTLITTIRLFMTITESKSAFKIAFLMFDKDDNGRIDKDEFLLTLSLFCSQPIAACVVRNNTNLRPNL</sequence>
<dbReference type="InterPro" id="IPR018247">
    <property type="entry name" value="EF_Hand_1_Ca_BS"/>
</dbReference>
<keyword evidence="3" id="KW-0677">Repeat</keyword>
<dbReference type="Gene3D" id="1.10.238.10">
    <property type="entry name" value="EF-hand"/>
    <property type="match status" value="1"/>
</dbReference>
<proteinExistence type="predicted"/>
<dbReference type="InterPro" id="IPR011992">
    <property type="entry name" value="EF-hand-dom_pair"/>
</dbReference>
<evidence type="ECO:0000256" key="2">
    <source>
        <dbReference type="ARBA" id="ARBA00004569"/>
    </source>
</evidence>
<reference evidence="11 12" key="1">
    <citation type="submission" date="2013-12" db="EMBL/GenBank/DDBJ databases">
        <title>Draft genome of the parsitic nematode Ancylostoma duodenale.</title>
        <authorList>
            <person name="Mitreva M."/>
        </authorList>
    </citation>
    <scope>NUCLEOTIDE SEQUENCE [LARGE SCALE GENOMIC DNA]</scope>
    <source>
        <strain evidence="11 12">Zhejiang</strain>
    </source>
</reference>
<dbReference type="AlphaFoldDB" id="A0A0C2BSA6"/>
<keyword evidence="8 9" id="KW-0472">Membrane</keyword>
<keyword evidence="5" id="KW-0106">Calcium</keyword>
<keyword evidence="4" id="KW-0999">Mitochondrion inner membrane</keyword>